<evidence type="ECO:0000256" key="2">
    <source>
        <dbReference type="ARBA" id="ARBA00022801"/>
    </source>
</evidence>
<dbReference type="STRING" id="146020.RMCB_5040"/>
<dbReference type="InterPro" id="IPR039298">
    <property type="entry name" value="ACOT13"/>
</dbReference>
<comment type="similarity">
    <text evidence="1">Belongs to the thioesterase PaaI family.</text>
</comment>
<dbReference type="InterPro" id="IPR006683">
    <property type="entry name" value="Thioestr_dom"/>
</dbReference>
<evidence type="ECO:0000256" key="1">
    <source>
        <dbReference type="ARBA" id="ARBA00008324"/>
    </source>
</evidence>
<dbReference type="RefSeq" id="WP_062830942.1">
    <property type="nucleotide sequence ID" value="NZ_BCSX01000044.1"/>
</dbReference>
<dbReference type="CDD" id="cd03443">
    <property type="entry name" value="PaaI_thioesterase"/>
    <property type="match status" value="1"/>
</dbReference>
<evidence type="ECO:0000313" key="4">
    <source>
        <dbReference type="EMBL" id="GAS90944.1"/>
    </source>
</evidence>
<dbReference type="GO" id="GO:0047617">
    <property type="term" value="F:fatty acyl-CoA hydrolase activity"/>
    <property type="evidence" value="ECO:0007669"/>
    <property type="project" value="InterPro"/>
</dbReference>
<proteinExistence type="inferred from homology"/>
<protein>
    <recommendedName>
        <fullName evidence="3">Thioesterase domain-containing protein</fullName>
    </recommendedName>
</protein>
<dbReference type="PANTHER" id="PTHR21660">
    <property type="entry name" value="THIOESTERASE SUPERFAMILY MEMBER-RELATED"/>
    <property type="match status" value="1"/>
</dbReference>
<sequence>MRYPSNTPLGRFQIETLEEGTDRCVASMPIAGLVNPLTGAPTVGPLAMLVDHIGGLANHLRRNPDEWTVTSELAIEFTGTAATVIANSAEQPVTASARPFGPKGPTSMSICELACGRVPVATATVRSFHIRAPEHLGRWPTRSDDTEAAAVPPTLAARLSVDVAEGGGAKVLRQLQDPALNNLIGIVHGGISATALELVASAAVNEGRAQHPLQTASLRVNYLRQFSAGAESRYEATALRVGRSSGVADAKAIGADGQVALLARLTAYPRID</sequence>
<keyword evidence="2" id="KW-0378">Hydrolase</keyword>
<dbReference type="Gene3D" id="3.10.129.10">
    <property type="entry name" value="Hotdog Thioesterase"/>
    <property type="match status" value="2"/>
</dbReference>
<feature type="domain" description="Thioesterase" evidence="3">
    <location>
        <begin position="185"/>
        <end position="259"/>
    </location>
</feature>
<dbReference type="InterPro" id="IPR029069">
    <property type="entry name" value="HotDog_dom_sf"/>
</dbReference>
<dbReference type="OrthoDB" id="4698424at2"/>
<name>A0A100W3H7_9MYCO</name>
<evidence type="ECO:0000259" key="3">
    <source>
        <dbReference type="Pfam" id="PF03061"/>
    </source>
</evidence>
<organism evidence="4 5">
    <name type="scientific">Mycolicibacterium brisbanense</name>
    <dbReference type="NCBI Taxonomy" id="146020"/>
    <lineage>
        <taxon>Bacteria</taxon>
        <taxon>Bacillati</taxon>
        <taxon>Actinomycetota</taxon>
        <taxon>Actinomycetes</taxon>
        <taxon>Mycobacteriales</taxon>
        <taxon>Mycobacteriaceae</taxon>
        <taxon>Mycolicibacterium</taxon>
    </lineage>
</organism>
<reference evidence="5" key="2">
    <citation type="submission" date="2016-02" db="EMBL/GenBank/DDBJ databases">
        <title>Draft genome sequence of five rapidly growing Mycobacterium species.</title>
        <authorList>
            <person name="Katahira K."/>
            <person name="Gotou Y."/>
            <person name="Iida K."/>
            <person name="Ogura Y."/>
            <person name="Hayashi T."/>
        </authorList>
    </citation>
    <scope>NUCLEOTIDE SEQUENCE [LARGE SCALE GENOMIC DNA]</scope>
    <source>
        <strain evidence="5">JCM15654</strain>
    </source>
</reference>
<dbReference type="Proteomes" id="UP000069620">
    <property type="component" value="Unassembled WGS sequence"/>
</dbReference>
<keyword evidence="5" id="KW-1185">Reference proteome</keyword>
<dbReference type="PANTHER" id="PTHR21660:SF1">
    <property type="entry name" value="ACYL-COENZYME A THIOESTERASE 13"/>
    <property type="match status" value="1"/>
</dbReference>
<dbReference type="Pfam" id="PF03061">
    <property type="entry name" value="4HBT"/>
    <property type="match status" value="1"/>
</dbReference>
<gene>
    <name evidence="4" type="ORF">RMCB_5040</name>
</gene>
<accession>A0A100W3H7</accession>
<reference evidence="5" key="1">
    <citation type="journal article" date="2016" name="Genome Announc.">
        <title>Draft Genome Sequences of Five Rapidly Growing Mycobacterium Species, M. thermoresistibile, M. fortuitum subsp. acetamidolyticum, M. canariasense, M. brisbanense, and M. novocastrense.</title>
        <authorList>
            <person name="Katahira K."/>
            <person name="Ogura Y."/>
            <person name="Gotoh Y."/>
            <person name="Hayashi T."/>
        </authorList>
    </citation>
    <scope>NUCLEOTIDE SEQUENCE [LARGE SCALE GENOMIC DNA]</scope>
    <source>
        <strain evidence="5">JCM15654</strain>
    </source>
</reference>
<dbReference type="SUPFAM" id="SSF54637">
    <property type="entry name" value="Thioesterase/thiol ester dehydrase-isomerase"/>
    <property type="match status" value="2"/>
</dbReference>
<evidence type="ECO:0000313" key="5">
    <source>
        <dbReference type="Proteomes" id="UP000069620"/>
    </source>
</evidence>
<dbReference type="AlphaFoldDB" id="A0A100W3H7"/>
<comment type="caution">
    <text evidence="4">The sequence shown here is derived from an EMBL/GenBank/DDBJ whole genome shotgun (WGS) entry which is preliminary data.</text>
</comment>
<dbReference type="EMBL" id="BCSX01000044">
    <property type="protein sequence ID" value="GAS90944.1"/>
    <property type="molecule type" value="Genomic_DNA"/>
</dbReference>